<accession>A0A922L138</accession>
<dbReference type="AlphaFoldDB" id="A0A922L138"/>
<dbReference type="EMBL" id="ASGP02000005">
    <property type="protein sequence ID" value="KAH9506107.1"/>
    <property type="molecule type" value="Genomic_DNA"/>
</dbReference>
<dbReference type="Proteomes" id="UP000790347">
    <property type="component" value="Unassembled WGS sequence"/>
</dbReference>
<sequence length="97" mass="10503">MGESGICSVQAPYPAAVVIFSGDVGDNISKFSIVEAETLHSLLNLGMCFLDQMTLESPKISYCARLSQATLDSSTLTLSGYPLWKKSIPSRPNRFIS</sequence>
<keyword evidence="2" id="KW-1185">Reference proteome</keyword>
<reference evidence="1" key="1">
    <citation type="submission" date="2013-05" db="EMBL/GenBank/DDBJ databases">
        <authorList>
            <person name="Yim A.K.Y."/>
            <person name="Chan T.F."/>
            <person name="Ji K.M."/>
            <person name="Liu X.Y."/>
            <person name="Zhou J.W."/>
            <person name="Li R.Q."/>
            <person name="Yang K.Y."/>
            <person name="Li J."/>
            <person name="Li M."/>
            <person name="Law P.T.W."/>
            <person name="Wu Y.L."/>
            <person name="Cai Z.L."/>
            <person name="Qin H."/>
            <person name="Bao Y."/>
            <person name="Leung R.K.K."/>
            <person name="Ng P.K.S."/>
            <person name="Zou J."/>
            <person name="Zhong X.J."/>
            <person name="Ran P.X."/>
            <person name="Zhong N.S."/>
            <person name="Liu Z.G."/>
            <person name="Tsui S.K.W."/>
        </authorList>
    </citation>
    <scope>NUCLEOTIDE SEQUENCE</scope>
    <source>
        <strain evidence="1">Derf</strain>
        <tissue evidence="1">Whole organism</tissue>
    </source>
</reference>
<name>A0A922L138_DERFA</name>
<protein>
    <submittedName>
        <fullName evidence="1">Uncharacterized protein</fullName>
    </submittedName>
</protein>
<organism evidence="1 2">
    <name type="scientific">Dermatophagoides farinae</name>
    <name type="common">American house dust mite</name>
    <dbReference type="NCBI Taxonomy" id="6954"/>
    <lineage>
        <taxon>Eukaryota</taxon>
        <taxon>Metazoa</taxon>
        <taxon>Ecdysozoa</taxon>
        <taxon>Arthropoda</taxon>
        <taxon>Chelicerata</taxon>
        <taxon>Arachnida</taxon>
        <taxon>Acari</taxon>
        <taxon>Acariformes</taxon>
        <taxon>Sarcoptiformes</taxon>
        <taxon>Astigmata</taxon>
        <taxon>Psoroptidia</taxon>
        <taxon>Analgoidea</taxon>
        <taxon>Pyroglyphidae</taxon>
        <taxon>Dermatophagoidinae</taxon>
        <taxon>Dermatophagoides</taxon>
    </lineage>
</organism>
<comment type="caution">
    <text evidence="1">The sequence shown here is derived from an EMBL/GenBank/DDBJ whole genome shotgun (WGS) entry which is preliminary data.</text>
</comment>
<evidence type="ECO:0000313" key="2">
    <source>
        <dbReference type="Proteomes" id="UP000790347"/>
    </source>
</evidence>
<gene>
    <name evidence="1" type="ORF">DERF_010853</name>
</gene>
<proteinExistence type="predicted"/>
<reference evidence="1" key="2">
    <citation type="journal article" date="2022" name="Res Sq">
        <title>Comparative Genomics Reveals Insights into the Divergent Evolution of Astigmatic Mites and Household Pest Adaptations.</title>
        <authorList>
            <person name="Xiong Q."/>
            <person name="Wan A.T.-Y."/>
            <person name="Liu X.-Y."/>
            <person name="Fung C.S.-H."/>
            <person name="Xiao X."/>
            <person name="Malainual N."/>
            <person name="Hou J."/>
            <person name="Wang L."/>
            <person name="Wang M."/>
            <person name="Yang K."/>
            <person name="Cui Y."/>
            <person name="Leung E."/>
            <person name="Nong W."/>
            <person name="Shin S.-K."/>
            <person name="Au S."/>
            <person name="Jeong K.Y."/>
            <person name="Chew F.T."/>
            <person name="Hui J."/>
            <person name="Leung T.F."/>
            <person name="Tungtrongchitr A."/>
            <person name="Zhong N."/>
            <person name="Liu Z."/>
            <person name="Tsui S."/>
        </authorList>
    </citation>
    <scope>NUCLEOTIDE SEQUENCE</scope>
    <source>
        <strain evidence="1">Derf</strain>
        <tissue evidence="1">Whole organism</tissue>
    </source>
</reference>
<evidence type="ECO:0000313" key="1">
    <source>
        <dbReference type="EMBL" id="KAH9506107.1"/>
    </source>
</evidence>